<evidence type="ECO:0000313" key="2">
    <source>
        <dbReference type="Proteomes" id="UP000266643"/>
    </source>
</evidence>
<dbReference type="Proteomes" id="UP000266643">
    <property type="component" value="Unassembled WGS sequence"/>
</dbReference>
<dbReference type="Gene3D" id="3.40.50.980">
    <property type="match status" value="1"/>
</dbReference>
<gene>
    <name evidence="1" type="ORF">DYB30_003069</name>
</gene>
<organism evidence="1 2">
    <name type="scientific">Aphanomyces astaci</name>
    <name type="common">Crayfish plague agent</name>
    <dbReference type="NCBI Taxonomy" id="112090"/>
    <lineage>
        <taxon>Eukaryota</taxon>
        <taxon>Sar</taxon>
        <taxon>Stramenopiles</taxon>
        <taxon>Oomycota</taxon>
        <taxon>Saprolegniomycetes</taxon>
        <taxon>Saprolegniales</taxon>
        <taxon>Verrucalvaceae</taxon>
        <taxon>Aphanomyces</taxon>
    </lineage>
</organism>
<proteinExistence type="predicted"/>
<protein>
    <recommendedName>
        <fullName evidence="3">AMP-dependent synthetase/ligase domain-containing protein</fullName>
    </recommendedName>
</protein>
<dbReference type="EMBL" id="QUTD01004784">
    <property type="protein sequence ID" value="RHY66092.1"/>
    <property type="molecule type" value="Genomic_DNA"/>
</dbReference>
<sequence length="70" mass="7391">MIAWDIVSAASALHADKVALICGVTHKQVTHREFVVSVKAIAASLAQRGVTKGTVRKGTMTSAAFTDRLP</sequence>
<evidence type="ECO:0008006" key="3">
    <source>
        <dbReference type="Google" id="ProtNLM"/>
    </source>
</evidence>
<dbReference type="SUPFAM" id="SSF56801">
    <property type="entry name" value="Acetyl-CoA synthetase-like"/>
    <property type="match status" value="1"/>
</dbReference>
<name>A0A397DIU7_APHAT</name>
<evidence type="ECO:0000313" key="1">
    <source>
        <dbReference type="EMBL" id="RHY66092.1"/>
    </source>
</evidence>
<reference evidence="1 2" key="1">
    <citation type="submission" date="2018-08" db="EMBL/GenBank/DDBJ databases">
        <title>Aphanomyces genome sequencing and annotation.</title>
        <authorList>
            <person name="Minardi D."/>
            <person name="Oidtmann B."/>
            <person name="Van Der Giezen M."/>
            <person name="Studholme D.J."/>
        </authorList>
    </citation>
    <scope>NUCLEOTIDE SEQUENCE [LARGE SCALE GENOMIC DNA]</scope>
    <source>
        <strain evidence="1 2">D2</strain>
    </source>
</reference>
<accession>A0A397DIU7</accession>
<comment type="caution">
    <text evidence="1">The sequence shown here is derived from an EMBL/GenBank/DDBJ whole genome shotgun (WGS) entry which is preliminary data.</text>
</comment>
<dbReference type="AlphaFoldDB" id="A0A397DIU7"/>